<proteinExistence type="predicted"/>
<dbReference type="Proteomes" id="UP001204953">
    <property type="component" value="Unassembled WGS sequence"/>
</dbReference>
<evidence type="ECO:0000313" key="2">
    <source>
        <dbReference type="EMBL" id="MCP2730535.1"/>
    </source>
</evidence>
<sequence>MNIPDYMNKTYRLYLRKAPVKPSHNLLMRSYPNYKEGGFTLIEMLVVVIIIGILSAIVGPGWLAFVNRQRVSKLNDAVLSAVQKAQQEARRTKSSYTVSFYTPTGGLPQVAVYPSTSSPNWQSLNQNLEIKSNQVILGTNLTGENTKGSSVDYSTATTPTNPTKKITFDYQGNLRENAEAELGIVVAVPQSNSNPPQPISGTKRCVVVQTILGSLQTKQGSNCP</sequence>
<dbReference type="SUPFAM" id="SSF54523">
    <property type="entry name" value="Pili subunits"/>
    <property type="match status" value="1"/>
</dbReference>
<dbReference type="EMBL" id="JAMZMM010000212">
    <property type="protein sequence ID" value="MCP2730535.1"/>
    <property type="molecule type" value="Genomic_DNA"/>
</dbReference>
<keyword evidence="3" id="KW-1185">Reference proteome</keyword>
<accession>A0AAE3GTP5</accession>
<evidence type="ECO:0000256" key="1">
    <source>
        <dbReference type="SAM" id="Phobius"/>
    </source>
</evidence>
<feature type="transmembrane region" description="Helical" evidence="1">
    <location>
        <begin position="38"/>
        <end position="65"/>
    </location>
</feature>
<keyword evidence="1" id="KW-0812">Transmembrane</keyword>
<gene>
    <name evidence="2" type="ORF">NJ959_19080</name>
</gene>
<evidence type="ECO:0000313" key="3">
    <source>
        <dbReference type="Proteomes" id="UP001204953"/>
    </source>
</evidence>
<dbReference type="InterPro" id="IPR045584">
    <property type="entry name" value="Pilin-like"/>
</dbReference>
<keyword evidence="1" id="KW-1133">Transmembrane helix</keyword>
<keyword evidence="1" id="KW-0472">Membrane</keyword>
<dbReference type="PROSITE" id="PS00409">
    <property type="entry name" value="PROKAR_NTER_METHYL"/>
    <property type="match status" value="1"/>
</dbReference>
<name>A0AAE3GTP5_9CYAN</name>
<dbReference type="InterPro" id="IPR012902">
    <property type="entry name" value="N_methyl_site"/>
</dbReference>
<dbReference type="AlphaFoldDB" id="A0AAE3GTP5"/>
<dbReference type="Gene3D" id="3.30.700.10">
    <property type="entry name" value="Glycoprotein, Type 4 Pilin"/>
    <property type="match status" value="1"/>
</dbReference>
<organism evidence="2 3">
    <name type="scientific">Limnofasciculus baicalensis BBK-W-15</name>
    <dbReference type="NCBI Taxonomy" id="2699891"/>
    <lineage>
        <taxon>Bacteria</taxon>
        <taxon>Bacillati</taxon>
        <taxon>Cyanobacteriota</taxon>
        <taxon>Cyanophyceae</taxon>
        <taxon>Coleofasciculales</taxon>
        <taxon>Coleofasciculaceae</taxon>
        <taxon>Limnofasciculus</taxon>
        <taxon>Limnofasciculus baicalensis</taxon>
    </lineage>
</organism>
<dbReference type="Pfam" id="PF07963">
    <property type="entry name" value="N_methyl"/>
    <property type="match status" value="1"/>
</dbReference>
<comment type="caution">
    <text evidence="2">The sequence shown here is derived from an EMBL/GenBank/DDBJ whole genome shotgun (WGS) entry which is preliminary data.</text>
</comment>
<reference evidence="2" key="1">
    <citation type="submission" date="2022-06" db="EMBL/GenBank/DDBJ databases">
        <title>New cyanobacteria of genus Symplocastrum in benthos of Lake Baikal.</title>
        <authorList>
            <person name="Sorokovikova E."/>
            <person name="Tikhonova I."/>
            <person name="Krasnopeev A."/>
            <person name="Evseev P."/>
            <person name="Gladkikh A."/>
            <person name="Belykh O."/>
        </authorList>
    </citation>
    <scope>NUCLEOTIDE SEQUENCE</scope>
    <source>
        <strain evidence="2">BBK-W-15</strain>
    </source>
</reference>
<dbReference type="NCBIfam" id="TIGR02532">
    <property type="entry name" value="IV_pilin_GFxxxE"/>
    <property type="match status" value="1"/>
</dbReference>
<protein>
    <submittedName>
        <fullName evidence="2">Type II secretion system GspH family protein</fullName>
    </submittedName>
</protein>